<dbReference type="NCBIfam" id="TIGR00252">
    <property type="entry name" value="YraN family protein"/>
    <property type="match status" value="1"/>
</dbReference>
<dbReference type="AlphaFoldDB" id="A0A6G7PXU7"/>
<dbReference type="NCBIfam" id="NF009150">
    <property type="entry name" value="PRK12497.1-3"/>
    <property type="match status" value="1"/>
</dbReference>
<dbReference type="InterPro" id="IPR011856">
    <property type="entry name" value="tRNA_endonuc-like_dom_sf"/>
</dbReference>
<evidence type="ECO:0000256" key="1">
    <source>
        <dbReference type="ARBA" id="ARBA00006738"/>
    </source>
</evidence>
<evidence type="ECO:0000313" key="4">
    <source>
        <dbReference type="Proteomes" id="UP000502179"/>
    </source>
</evidence>
<dbReference type="Pfam" id="PF02021">
    <property type="entry name" value="UPF0102"/>
    <property type="match status" value="1"/>
</dbReference>
<dbReference type="SUPFAM" id="SSF52980">
    <property type="entry name" value="Restriction endonuclease-like"/>
    <property type="match status" value="1"/>
</dbReference>
<dbReference type="NCBIfam" id="NF009154">
    <property type="entry name" value="PRK12497.3-3"/>
    <property type="match status" value="1"/>
</dbReference>
<dbReference type="InterPro" id="IPR003509">
    <property type="entry name" value="UPF0102_YraN-like"/>
</dbReference>
<dbReference type="Gene3D" id="3.40.1350.10">
    <property type="match status" value="1"/>
</dbReference>
<name>A0A6G7PXU7_9BACT</name>
<dbReference type="Proteomes" id="UP000502179">
    <property type="component" value="Chromosome"/>
</dbReference>
<dbReference type="InterPro" id="IPR011335">
    <property type="entry name" value="Restrct_endonuc-II-like"/>
</dbReference>
<keyword evidence="4" id="KW-1185">Reference proteome</keyword>
<dbReference type="KEGG" id="tav:G4V39_09225"/>
<dbReference type="CDD" id="cd20736">
    <property type="entry name" value="PoNe_Nuclease"/>
    <property type="match status" value="1"/>
</dbReference>
<reference evidence="3 4" key="1">
    <citation type="submission" date="2020-02" db="EMBL/GenBank/DDBJ databases">
        <title>Genome analysis of Thermosulfuriphilus ammonigenes ST65T, an anaerobic thermophilic chemolithoautotrophic bacterium isolated from a deep-sea hydrothermal vent.</title>
        <authorList>
            <person name="Slobodkina G."/>
            <person name="Allioux M."/>
            <person name="Merkel A."/>
            <person name="Alain K."/>
            <person name="Jebbar M."/>
            <person name="Slobodkin A."/>
        </authorList>
    </citation>
    <scope>NUCLEOTIDE SEQUENCE [LARGE SCALE GENOMIC DNA]</scope>
    <source>
        <strain evidence="3 4">ST65</strain>
    </source>
</reference>
<organism evidence="3 4">
    <name type="scientific">Thermosulfuriphilus ammonigenes</name>
    <dbReference type="NCBI Taxonomy" id="1936021"/>
    <lineage>
        <taxon>Bacteria</taxon>
        <taxon>Pseudomonadati</taxon>
        <taxon>Thermodesulfobacteriota</taxon>
        <taxon>Thermodesulfobacteria</taxon>
        <taxon>Thermodesulfobacteriales</taxon>
        <taxon>Thermodesulfobacteriaceae</taxon>
        <taxon>Thermosulfuriphilus</taxon>
    </lineage>
</organism>
<dbReference type="PANTHER" id="PTHR34039">
    <property type="entry name" value="UPF0102 PROTEIN YRAN"/>
    <property type="match status" value="1"/>
</dbReference>
<dbReference type="HAMAP" id="MF_00048">
    <property type="entry name" value="UPF0102"/>
    <property type="match status" value="1"/>
</dbReference>
<sequence>MAPKNTDWPWPASALLRYIGGVFAVSSPKKRRLTSLGRQSEALAAAYLRSQGYEILETNYRGRRGEIDIVARYQQIIIFVEVKGRRSLNYGLPEESITPEKRRRLSQTALEWLKRNKGLEALVRFDVVTIVWEDHGPRINHIQNAFQVSENGS</sequence>
<dbReference type="EMBL" id="CP048877">
    <property type="protein sequence ID" value="QIJ72440.1"/>
    <property type="molecule type" value="Genomic_DNA"/>
</dbReference>
<dbReference type="GO" id="GO:0003676">
    <property type="term" value="F:nucleic acid binding"/>
    <property type="evidence" value="ECO:0007669"/>
    <property type="project" value="InterPro"/>
</dbReference>
<comment type="similarity">
    <text evidence="1 2">Belongs to the UPF0102 family.</text>
</comment>
<accession>A0A6G7PXU7</accession>
<proteinExistence type="inferred from homology"/>
<dbReference type="PANTHER" id="PTHR34039:SF1">
    <property type="entry name" value="UPF0102 PROTEIN YRAN"/>
    <property type="match status" value="1"/>
</dbReference>
<protein>
    <recommendedName>
        <fullName evidence="2">UPF0102 protein G4V39_09225</fullName>
    </recommendedName>
</protein>
<gene>
    <name evidence="3" type="ORF">G4V39_09225</name>
</gene>
<evidence type="ECO:0000313" key="3">
    <source>
        <dbReference type="EMBL" id="QIJ72440.1"/>
    </source>
</evidence>
<evidence type="ECO:0000256" key="2">
    <source>
        <dbReference type="HAMAP-Rule" id="MF_00048"/>
    </source>
</evidence>